<dbReference type="Pfam" id="PF12802">
    <property type="entry name" value="MarR_2"/>
    <property type="match status" value="1"/>
</dbReference>
<name>A0ABS5IKN7_9MICO</name>
<dbReference type="Gene3D" id="1.10.10.10">
    <property type="entry name" value="Winged helix-like DNA-binding domain superfamily/Winged helix DNA-binding domain"/>
    <property type="match status" value="1"/>
</dbReference>
<dbReference type="InterPro" id="IPR036388">
    <property type="entry name" value="WH-like_DNA-bd_sf"/>
</dbReference>
<evidence type="ECO:0000313" key="2">
    <source>
        <dbReference type="EMBL" id="MBS0022782.1"/>
    </source>
</evidence>
<evidence type="ECO:0000259" key="1">
    <source>
        <dbReference type="Pfam" id="PF12802"/>
    </source>
</evidence>
<dbReference type="InterPro" id="IPR000835">
    <property type="entry name" value="HTH_MarR-typ"/>
</dbReference>
<organism evidence="2 3">
    <name type="scientific">Microbacterium paraoxydans</name>
    <dbReference type="NCBI Taxonomy" id="199592"/>
    <lineage>
        <taxon>Bacteria</taxon>
        <taxon>Bacillati</taxon>
        <taxon>Actinomycetota</taxon>
        <taxon>Actinomycetes</taxon>
        <taxon>Micrococcales</taxon>
        <taxon>Microbacteriaceae</taxon>
        <taxon>Microbacterium</taxon>
    </lineage>
</organism>
<dbReference type="PANTHER" id="PTHR33164:SF43">
    <property type="entry name" value="HTH-TYPE TRANSCRIPTIONAL REPRESSOR YETL"/>
    <property type="match status" value="1"/>
</dbReference>
<dbReference type="InterPro" id="IPR036390">
    <property type="entry name" value="WH_DNA-bd_sf"/>
</dbReference>
<dbReference type="EMBL" id="JAGTUK010000001">
    <property type="protein sequence ID" value="MBS0022782.1"/>
    <property type="molecule type" value="Genomic_DNA"/>
</dbReference>
<evidence type="ECO:0000313" key="3">
    <source>
        <dbReference type="Proteomes" id="UP000678243"/>
    </source>
</evidence>
<sequence length="148" mass="16080">MSKTGTDVAASALSRDVDDFRRADAQLNRRLAARRAPNDTDRAAMHFIGTAPAERPITPRDLAGFLGISTAAVTSVIRRLSERGQIVVAPHPLDARSKVLRPSLRDLHSPGDDLSARVAALAEEFTEEEAAAISRFLRRLTEEIGDLP</sequence>
<protein>
    <submittedName>
        <fullName evidence="2">MarR family transcriptional regulator</fullName>
    </submittedName>
</protein>
<keyword evidence="3" id="KW-1185">Reference proteome</keyword>
<comment type="caution">
    <text evidence="2">The sequence shown here is derived from an EMBL/GenBank/DDBJ whole genome shotgun (WGS) entry which is preliminary data.</text>
</comment>
<proteinExistence type="predicted"/>
<dbReference type="InterPro" id="IPR039422">
    <property type="entry name" value="MarR/SlyA-like"/>
</dbReference>
<dbReference type="PANTHER" id="PTHR33164">
    <property type="entry name" value="TRANSCRIPTIONAL REGULATOR, MARR FAMILY"/>
    <property type="match status" value="1"/>
</dbReference>
<dbReference type="Proteomes" id="UP000678243">
    <property type="component" value="Unassembled WGS sequence"/>
</dbReference>
<gene>
    <name evidence="2" type="ORF">KE274_01530</name>
</gene>
<accession>A0ABS5IKN7</accession>
<feature type="domain" description="HTH marR-type" evidence="1">
    <location>
        <begin position="44"/>
        <end position="97"/>
    </location>
</feature>
<dbReference type="SUPFAM" id="SSF46785">
    <property type="entry name" value="Winged helix' DNA-binding domain"/>
    <property type="match status" value="1"/>
</dbReference>
<dbReference type="RefSeq" id="WP_211540409.1">
    <property type="nucleotide sequence ID" value="NZ_CBDREF010000002.1"/>
</dbReference>
<reference evidence="2 3" key="1">
    <citation type="submission" date="2021-04" db="EMBL/GenBank/DDBJ databases">
        <title>Whole genome analysis of root endophytic bacterium Microbacterium paraoxydans ku-mp colonizing RP-bio226 rice variety.</title>
        <authorList>
            <person name="Ulaganathan K."/>
            <person name="Latha B."/>
        </authorList>
    </citation>
    <scope>NUCLEOTIDE SEQUENCE [LARGE SCALE GENOMIC DNA]</scope>
    <source>
        <strain evidence="3">ku-mp</strain>
    </source>
</reference>